<dbReference type="InterPro" id="IPR003034">
    <property type="entry name" value="SAP_dom"/>
</dbReference>
<gene>
    <name evidence="2" type="ORF">CBG21_01970</name>
</gene>
<dbReference type="Pfam" id="PF18953">
    <property type="entry name" value="SAP_new25"/>
    <property type="match status" value="1"/>
</dbReference>
<reference evidence="2 3" key="2">
    <citation type="submission" date="2017-09" db="EMBL/GenBank/DDBJ databases">
        <title>Tripartite evolution among Lactobacillus johnsonii, Lactobacillus taiwanensis, Lactobacillus reuteri and their rodent host.</title>
        <authorList>
            <person name="Wang T."/>
            <person name="Knowles S."/>
            <person name="Cheng C."/>
        </authorList>
    </citation>
    <scope>NUCLEOTIDE SEQUENCE [LARGE SCALE GENOMIC DNA]</scope>
    <source>
        <strain evidence="2 3">103v</strain>
    </source>
</reference>
<dbReference type="PROSITE" id="PS50800">
    <property type="entry name" value="SAP"/>
    <property type="match status" value="1"/>
</dbReference>
<sequence length="205" mass="24669">MKVPHTLSEFEQTYYYKTELVKLCRQLELPTSGTKAELNSYIREYLNGTSATRIKPLRHKKSHRSLAYEEINLDTKLLDSGFSFNQEARKWFADYFGVKRFLFSKQMAIIKRKAEVEHDTEMTVGDLILEMQNWDQSKTNLSVEEGTYQWNNFVRDFFKDQATAQYRHRLKVASILWKKIRMSKKIKIYRHDLLKKYDREIKEYK</sequence>
<protein>
    <recommendedName>
        <fullName evidence="1">SAP domain-containing protein</fullName>
    </recommendedName>
</protein>
<name>A0A256VM85_LIMRT</name>
<dbReference type="AlphaFoldDB" id="A0A256VM85"/>
<evidence type="ECO:0000259" key="1">
    <source>
        <dbReference type="PROSITE" id="PS50800"/>
    </source>
</evidence>
<accession>A0A256VM85</accession>
<feature type="domain" description="SAP" evidence="1">
    <location>
        <begin position="12"/>
        <end position="46"/>
    </location>
</feature>
<evidence type="ECO:0000313" key="3">
    <source>
        <dbReference type="Proteomes" id="UP000216122"/>
    </source>
</evidence>
<proteinExistence type="predicted"/>
<evidence type="ECO:0000313" key="2">
    <source>
        <dbReference type="EMBL" id="OYT04748.1"/>
    </source>
</evidence>
<dbReference type="Proteomes" id="UP000216122">
    <property type="component" value="Unassembled WGS sequence"/>
</dbReference>
<dbReference type="EMBL" id="NGQC01000018">
    <property type="protein sequence ID" value="OYT04748.1"/>
    <property type="molecule type" value="Genomic_DNA"/>
</dbReference>
<comment type="caution">
    <text evidence="2">The sequence shown here is derived from an EMBL/GenBank/DDBJ whole genome shotgun (WGS) entry which is preliminary data.</text>
</comment>
<reference evidence="3" key="1">
    <citation type="submission" date="2017-05" db="EMBL/GenBank/DDBJ databases">
        <authorList>
            <person name="Lin X.B."/>
            <person name="Stothard P."/>
            <person name="Tasseva G."/>
            <person name="Walter J."/>
        </authorList>
    </citation>
    <scope>NUCLEOTIDE SEQUENCE [LARGE SCALE GENOMIC DNA]</scope>
    <source>
        <strain evidence="3">103v</strain>
    </source>
</reference>
<dbReference type="RefSeq" id="WP_094503944.1">
    <property type="nucleotide sequence ID" value="NZ_NGPH01000015.1"/>
</dbReference>
<organism evidence="2 3">
    <name type="scientific">Limosilactobacillus reuteri</name>
    <name type="common">Lactobacillus reuteri</name>
    <dbReference type="NCBI Taxonomy" id="1598"/>
    <lineage>
        <taxon>Bacteria</taxon>
        <taxon>Bacillati</taxon>
        <taxon>Bacillota</taxon>
        <taxon>Bacilli</taxon>
        <taxon>Lactobacillales</taxon>
        <taxon>Lactobacillaceae</taxon>
        <taxon>Limosilactobacillus</taxon>
    </lineage>
</organism>